<organism evidence="1 2">
    <name type="scientific">Coemansia nantahalensis</name>
    <dbReference type="NCBI Taxonomy" id="2789366"/>
    <lineage>
        <taxon>Eukaryota</taxon>
        <taxon>Fungi</taxon>
        <taxon>Fungi incertae sedis</taxon>
        <taxon>Zoopagomycota</taxon>
        <taxon>Kickxellomycotina</taxon>
        <taxon>Kickxellomycetes</taxon>
        <taxon>Kickxellales</taxon>
        <taxon>Kickxellaceae</taxon>
        <taxon>Coemansia</taxon>
    </lineage>
</organism>
<gene>
    <name evidence="1" type="ORF">IWQ57_000983</name>
</gene>
<proteinExistence type="predicted"/>
<name>A0ACC1K656_9FUNG</name>
<accession>A0ACC1K656</accession>
<dbReference type="Proteomes" id="UP001140234">
    <property type="component" value="Unassembled WGS sequence"/>
</dbReference>
<comment type="caution">
    <text evidence="1">The sequence shown here is derived from an EMBL/GenBank/DDBJ whole genome shotgun (WGS) entry which is preliminary data.</text>
</comment>
<dbReference type="EMBL" id="JANBUJ010000136">
    <property type="protein sequence ID" value="KAJ2774100.1"/>
    <property type="molecule type" value="Genomic_DNA"/>
</dbReference>
<keyword evidence="2" id="KW-1185">Reference proteome</keyword>
<evidence type="ECO:0000313" key="1">
    <source>
        <dbReference type="EMBL" id="KAJ2774100.1"/>
    </source>
</evidence>
<sequence length="371" mass="39257">MTPENLEPYEDNLTKHGSKAKNRKDPSFSDALKQAQDPSLLEELIRRNADRAAAASDSDDASDKDDDRDEDDDDEEEGARRADSDGDVDMPSGGSDSTRASKQGRRGAGNGRTAQLAASRKRMSLSSNTSGDDAAPEATPKRSRRAQAGGAAAKGVSPGSATRRDSDDAQSAARSGPPSSRQSPERNGDKPAAPEAGRDEDGKAGRGAKAHPATKSGSKTYQFLMHLRHKLQKTVIKGPIPDDLAPVDEVLRRLEDFEMSLELIQGTKLGKVMRIIAESDRLRDPPDERFDIKGRASRLADKWRQLIFKQRGELAEGAAPESPASKTAQPNPQRAAEAEGAAPDGGAGRSESPPQSAASAGTGGASEAAQS</sequence>
<evidence type="ECO:0000313" key="2">
    <source>
        <dbReference type="Proteomes" id="UP001140234"/>
    </source>
</evidence>
<reference evidence="1" key="1">
    <citation type="submission" date="2022-07" db="EMBL/GenBank/DDBJ databases">
        <title>Phylogenomic reconstructions and comparative analyses of Kickxellomycotina fungi.</title>
        <authorList>
            <person name="Reynolds N.K."/>
            <person name="Stajich J.E."/>
            <person name="Barry K."/>
            <person name="Grigoriev I.V."/>
            <person name="Crous P."/>
            <person name="Smith M.E."/>
        </authorList>
    </citation>
    <scope>NUCLEOTIDE SEQUENCE</scope>
    <source>
        <strain evidence="1">CBS 109366</strain>
    </source>
</reference>
<protein>
    <submittedName>
        <fullName evidence="1">Uncharacterized protein</fullName>
    </submittedName>
</protein>